<accession>A0A225WAC6</accession>
<organism evidence="1 2">
    <name type="scientific">Phytophthora megakarya</name>
    <dbReference type="NCBI Taxonomy" id="4795"/>
    <lineage>
        <taxon>Eukaryota</taxon>
        <taxon>Sar</taxon>
        <taxon>Stramenopiles</taxon>
        <taxon>Oomycota</taxon>
        <taxon>Peronosporomycetes</taxon>
        <taxon>Peronosporales</taxon>
        <taxon>Peronosporaceae</taxon>
        <taxon>Phytophthora</taxon>
    </lineage>
</organism>
<comment type="caution">
    <text evidence="1">The sequence shown here is derived from an EMBL/GenBank/DDBJ whole genome shotgun (WGS) entry which is preliminary data.</text>
</comment>
<keyword evidence="2" id="KW-1185">Reference proteome</keyword>
<dbReference type="EMBL" id="NBNE01001450">
    <property type="protein sequence ID" value="OWZ13967.1"/>
    <property type="molecule type" value="Genomic_DNA"/>
</dbReference>
<gene>
    <name evidence="1" type="ORF">PHMEG_00012624</name>
</gene>
<sequence length="94" mass="10402">MEAMRRLCSEIGFVNEVSITSLADDLLRLRSKHVEQIGLMQTRNPANGHGQIIVLYFDNYLTLINHIASRGGSVVDVIRIMMRSLSGASTASQI</sequence>
<evidence type="ECO:0000313" key="1">
    <source>
        <dbReference type="EMBL" id="OWZ13967.1"/>
    </source>
</evidence>
<reference evidence="2" key="1">
    <citation type="submission" date="2017-03" db="EMBL/GenBank/DDBJ databases">
        <title>Phytopthora megakarya and P. palmivora, two closely related causual agents of cacao black pod achieved similar genome size and gene model numbers by different mechanisms.</title>
        <authorList>
            <person name="Ali S."/>
            <person name="Shao J."/>
            <person name="Larry D.J."/>
            <person name="Kronmiller B."/>
            <person name="Shen D."/>
            <person name="Strem M.D."/>
            <person name="Melnick R.L."/>
            <person name="Guiltinan M.J."/>
            <person name="Tyler B.M."/>
            <person name="Meinhardt L.W."/>
            <person name="Bailey B.A."/>
        </authorList>
    </citation>
    <scope>NUCLEOTIDE SEQUENCE [LARGE SCALE GENOMIC DNA]</scope>
    <source>
        <strain evidence="2">zdho120</strain>
    </source>
</reference>
<proteinExistence type="predicted"/>
<name>A0A225WAC6_9STRA</name>
<dbReference type="OrthoDB" id="10584294at2759"/>
<dbReference type="AlphaFoldDB" id="A0A225WAC6"/>
<protein>
    <submittedName>
        <fullName evidence="1">Uncharacterized protein</fullName>
    </submittedName>
</protein>
<dbReference type="Proteomes" id="UP000198211">
    <property type="component" value="Unassembled WGS sequence"/>
</dbReference>
<evidence type="ECO:0000313" key="2">
    <source>
        <dbReference type="Proteomes" id="UP000198211"/>
    </source>
</evidence>